<keyword evidence="3" id="KW-1185">Reference proteome</keyword>
<dbReference type="EMBL" id="KN294022">
    <property type="protein sequence ID" value="KGQ00806.1"/>
    <property type="molecule type" value="Genomic_DNA"/>
</dbReference>
<feature type="compositionally biased region" description="Basic residues" evidence="1">
    <location>
        <begin position="27"/>
        <end position="36"/>
    </location>
</feature>
<evidence type="ECO:0000313" key="3">
    <source>
        <dbReference type="Proteomes" id="UP000002059"/>
    </source>
</evidence>
<dbReference type="GeneID" id="26971153"/>
<protein>
    <submittedName>
        <fullName evidence="2">Uncharacterized protein</fullName>
    </submittedName>
</protein>
<evidence type="ECO:0000256" key="1">
    <source>
        <dbReference type="SAM" id="MobiDB-lite"/>
    </source>
</evidence>
<feature type="region of interest" description="Disordered" evidence="1">
    <location>
        <begin position="19"/>
        <end position="67"/>
    </location>
</feature>
<evidence type="ECO:0000313" key="2">
    <source>
        <dbReference type="EMBL" id="KGQ00806.1"/>
    </source>
</evidence>
<dbReference type="VEuPathDB" id="FungiDB:PAAG_12534"/>
<accession>A0A0A2UZ07</accession>
<dbReference type="AlphaFoldDB" id="A0A0A2UZ07"/>
<reference evidence="2 3" key="1">
    <citation type="journal article" date="2011" name="PLoS Genet.">
        <title>Comparative genomic analysis of human fungal pathogens causing paracoccidioidomycosis.</title>
        <authorList>
            <person name="Desjardins C.A."/>
            <person name="Champion M.D."/>
            <person name="Holder J.W."/>
            <person name="Muszewska A."/>
            <person name="Goldberg J."/>
            <person name="Bailao A.M."/>
            <person name="Brigido M.M."/>
            <person name="Ferreira M.E."/>
            <person name="Garcia A.M."/>
            <person name="Grynberg M."/>
            <person name="Gujja S."/>
            <person name="Heiman D.I."/>
            <person name="Henn M.R."/>
            <person name="Kodira C.D."/>
            <person name="Leon-Narvaez H."/>
            <person name="Longo L.V."/>
            <person name="Ma L.J."/>
            <person name="Malavazi I."/>
            <person name="Matsuo A.L."/>
            <person name="Morais F.V."/>
            <person name="Pereira M."/>
            <person name="Rodriguez-Brito S."/>
            <person name="Sakthikumar S."/>
            <person name="Salem-Izacc S.M."/>
            <person name="Sykes S.M."/>
            <person name="Teixeira M.M."/>
            <person name="Vallejo M.C."/>
            <person name="Walter M.E."/>
            <person name="Yandava C."/>
            <person name="Young S."/>
            <person name="Zeng Q."/>
            <person name="Zucker J."/>
            <person name="Felipe M.S."/>
            <person name="Goldman G.H."/>
            <person name="Haas B.J."/>
            <person name="McEwen J.G."/>
            <person name="Nino-Vega G."/>
            <person name="Puccia R."/>
            <person name="San-Blas G."/>
            <person name="Soares C.M."/>
            <person name="Birren B.W."/>
            <person name="Cuomo C.A."/>
        </authorList>
    </citation>
    <scope>NUCLEOTIDE SEQUENCE [LARGE SCALE GENOMIC DNA]</scope>
    <source>
        <strain evidence="3">ATCC MYA-826 / Pb01</strain>
    </source>
</reference>
<dbReference type="Proteomes" id="UP000002059">
    <property type="component" value="Partially assembled WGS sequence"/>
</dbReference>
<dbReference type="RefSeq" id="XP_015702384.1">
    <property type="nucleotide sequence ID" value="XM_015848013.1"/>
</dbReference>
<sequence>MLSGQARHDVQCRSPSTADRLLDRGCPNKRIKKKGGPGRYLYGAPDDARDANNGASLSESAARAVIG</sequence>
<name>A0A0A2UZ07_PARBA</name>
<organism evidence="2 3">
    <name type="scientific">Paracoccidioides lutzii (strain ATCC MYA-826 / Pb01)</name>
    <name type="common">Paracoccidioides brasiliensis</name>
    <dbReference type="NCBI Taxonomy" id="502779"/>
    <lineage>
        <taxon>Eukaryota</taxon>
        <taxon>Fungi</taxon>
        <taxon>Dikarya</taxon>
        <taxon>Ascomycota</taxon>
        <taxon>Pezizomycotina</taxon>
        <taxon>Eurotiomycetes</taxon>
        <taxon>Eurotiomycetidae</taxon>
        <taxon>Onygenales</taxon>
        <taxon>Ajellomycetaceae</taxon>
        <taxon>Paracoccidioides</taxon>
    </lineage>
</organism>
<proteinExistence type="predicted"/>
<dbReference type="KEGG" id="pbl:PAAG_12534"/>
<gene>
    <name evidence="2" type="ORF">PAAG_12534</name>
</gene>
<dbReference type="HOGENOM" id="CLU_2813090_0_0_1"/>